<evidence type="ECO:0000256" key="4">
    <source>
        <dbReference type="SAM" id="Phobius"/>
    </source>
</evidence>
<dbReference type="Pfam" id="PF05048">
    <property type="entry name" value="NosD"/>
    <property type="match status" value="1"/>
</dbReference>
<feature type="domain" description="Right handed beta helix" evidence="6">
    <location>
        <begin position="91"/>
        <end position="198"/>
    </location>
</feature>
<dbReference type="InterPro" id="IPR006626">
    <property type="entry name" value="PbH1"/>
</dbReference>
<gene>
    <name evidence="7" type="ORF">AC477_02615</name>
</gene>
<dbReference type="InterPro" id="IPR039448">
    <property type="entry name" value="Beta_helix"/>
</dbReference>
<dbReference type="InterPro" id="IPR051550">
    <property type="entry name" value="SCF-Subunits/Alg-Epimerases"/>
</dbReference>
<evidence type="ECO:0000259" key="5">
    <source>
        <dbReference type="Pfam" id="PF05048"/>
    </source>
</evidence>
<dbReference type="PANTHER" id="PTHR22990:SF15">
    <property type="entry name" value="F-BOX ONLY PROTEIN 10"/>
    <property type="match status" value="1"/>
</dbReference>
<keyword evidence="4" id="KW-0472">Membrane</keyword>
<accession>A0A0M0BWX9</accession>
<comment type="caution">
    <text evidence="7">The sequence shown here is derived from an EMBL/GenBank/DDBJ whole genome shotgun (WGS) entry which is preliminary data.</text>
</comment>
<dbReference type="EMBL" id="LFWU01000057">
    <property type="protein sequence ID" value="KON32671.1"/>
    <property type="molecule type" value="Genomic_DNA"/>
</dbReference>
<dbReference type="NCBIfam" id="TIGR03804">
    <property type="entry name" value="para_beta_helix"/>
    <property type="match status" value="3"/>
</dbReference>
<evidence type="ECO:0000256" key="3">
    <source>
        <dbReference type="ARBA" id="ARBA00022786"/>
    </source>
</evidence>
<feature type="domain" description="Periplasmic copper-binding protein NosD beta helix" evidence="5">
    <location>
        <begin position="237"/>
        <end position="380"/>
    </location>
</feature>
<keyword evidence="4" id="KW-1133">Transmembrane helix</keyword>
<reference evidence="7 8" key="1">
    <citation type="submission" date="2015-06" db="EMBL/GenBank/DDBJ databases">
        <title>New insights into the roles of widespread benthic archaea in carbon and nitrogen cycling.</title>
        <authorList>
            <person name="Lazar C.S."/>
            <person name="Baker B.J."/>
            <person name="Seitz K.W."/>
            <person name="Hyde A.S."/>
            <person name="Dick G.J."/>
            <person name="Hinrichs K.-U."/>
            <person name="Teske A.P."/>
        </authorList>
    </citation>
    <scope>NUCLEOTIDE SEQUENCE [LARGE SCALE GENOMIC DNA]</scope>
    <source>
        <strain evidence="7">SG8-32-1</strain>
    </source>
</reference>
<dbReference type="Proteomes" id="UP000037237">
    <property type="component" value="Unassembled WGS sequence"/>
</dbReference>
<dbReference type="Pfam" id="PF13229">
    <property type="entry name" value="Beta_helix"/>
    <property type="match status" value="1"/>
</dbReference>
<keyword evidence="3" id="KW-0833">Ubl conjugation pathway</keyword>
<evidence type="ECO:0000256" key="2">
    <source>
        <dbReference type="ARBA" id="ARBA00022737"/>
    </source>
</evidence>
<protein>
    <recommendedName>
        <fullName evidence="9">Periplasmic copper-binding protein NosD beta helix domain-containing protein</fullName>
    </recommendedName>
</protein>
<evidence type="ECO:0000256" key="1">
    <source>
        <dbReference type="ARBA" id="ARBA00004906"/>
    </source>
</evidence>
<dbReference type="InterPro" id="IPR012334">
    <property type="entry name" value="Pectin_lyas_fold"/>
</dbReference>
<evidence type="ECO:0000313" key="7">
    <source>
        <dbReference type="EMBL" id="KON32671.1"/>
    </source>
</evidence>
<dbReference type="InterPro" id="IPR022441">
    <property type="entry name" value="Para_beta_helix_rpt-2"/>
</dbReference>
<dbReference type="SMART" id="SM00710">
    <property type="entry name" value="PbH1"/>
    <property type="match status" value="10"/>
</dbReference>
<evidence type="ECO:0008006" key="9">
    <source>
        <dbReference type="Google" id="ProtNLM"/>
    </source>
</evidence>
<evidence type="ECO:0000259" key="6">
    <source>
        <dbReference type="Pfam" id="PF13229"/>
    </source>
</evidence>
<dbReference type="SUPFAM" id="SSF51126">
    <property type="entry name" value="Pectin lyase-like"/>
    <property type="match status" value="2"/>
</dbReference>
<dbReference type="InterPro" id="IPR011050">
    <property type="entry name" value="Pectin_lyase_fold/virulence"/>
</dbReference>
<dbReference type="AlphaFoldDB" id="A0A0M0BWX9"/>
<sequence>MNKKSILVAMFILFLIFSIIPEIFLIKFASTNFLPAPIPEHTIEINANGEISGTDKIQRNANIYTFTGDIVGSIVILCNGIVFDGAGYTLLGNGNRTGIWLQAITGVTIKNLHIRNFTHGIEFTYGMSTEGCSDITLSGNTITNNEHGITVWLFSSNNQFLDNIIANNTFGITLNHSPNNFFRNNQLVNNKYNFRVSSETGVQMTYFINDIDDSNTVDGKPIIYWVNEHDKNVPSGTGFVVLVNCRNITVQNLSLTNNSQGILLVATNNSLIEKNYIANNNFGIALFAPYEQCVGNSIIGNNITSNSKDGINSWNSEKTVVTQNRITNNQEIGINFYDSRGAVISENIISGNKEDQIKFWGGDSNDNTVLDNQIENNQDNTIPEFPSWIILIVGLSIVLILSIIYRQRIKEERKK</sequence>
<evidence type="ECO:0000313" key="8">
    <source>
        <dbReference type="Proteomes" id="UP000037237"/>
    </source>
</evidence>
<keyword evidence="2" id="KW-0677">Repeat</keyword>
<name>A0A0M0BWX9_9ARCH</name>
<organism evidence="7 8">
    <name type="scientific">miscellaneous Crenarchaeota group-1 archaeon SG8-32-1</name>
    <dbReference type="NCBI Taxonomy" id="1685124"/>
    <lineage>
        <taxon>Archaea</taxon>
        <taxon>Candidatus Bathyarchaeota</taxon>
        <taxon>MCG-1</taxon>
    </lineage>
</organism>
<dbReference type="PANTHER" id="PTHR22990">
    <property type="entry name" value="F-BOX ONLY PROTEIN"/>
    <property type="match status" value="1"/>
</dbReference>
<dbReference type="Gene3D" id="2.160.20.10">
    <property type="entry name" value="Single-stranded right-handed beta-helix, Pectin lyase-like"/>
    <property type="match status" value="2"/>
</dbReference>
<proteinExistence type="predicted"/>
<keyword evidence="4" id="KW-0812">Transmembrane</keyword>
<feature type="transmembrane region" description="Helical" evidence="4">
    <location>
        <begin position="385"/>
        <end position="405"/>
    </location>
</feature>
<comment type="pathway">
    <text evidence="1">Protein modification; protein ubiquitination.</text>
</comment>
<dbReference type="InterPro" id="IPR007742">
    <property type="entry name" value="NosD_dom"/>
</dbReference>